<keyword evidence="3" id="KW-0731">Sigma factor</keyword>
<dbReference type="PANTHER" id="PTHR43133">
    <property type="entry name" value="RNA POLYMERASE ECF-TYPE SIGMA FACTO"/>
    <property type="match status" value="1"/>
</dbReference>
<protein>
    <submittedName>
        <fullName evidence="7">Sigma-70 family RNA polymerase sigma factor</fullName>
    </submittedName>
</protein>
<dbReference type="InterPro" id="IPR013325">
    <property type="entry name" value="RNA_pol_sigma_r2"/>
</dbReference>
<evidence type="ECO:0000259" key="6">
    <source>
        <dbReference type="Pfam" id="PF08281"/>
    </source>
</evidence>
<dbReference type="NCBIfam" id="TIGR02937">
    <property type="entry name" value="sigma70-ECF"/>
    <property type="match status" value="1"/>
</dbReference>
<organism evidence="7 8">
    <name type="scientific">Lutispora saccharofermentans</name>
    <dbReference type="NCBI Taxonomy" id="3024236"/>
    <lineage>
        <taxon>Bacteria</taxon>
        <taxon>Bacillati</taxon>
        <taxon>Bacillota</taxon>
        <taxon>Clostridia</taxon>
        <taxon>Lutisporales</taxon>
        <taxon>Lutisporaceae</taxon>
        <taxon>Lutispora</taxon>
    </lineage>
</organism>
<evidence type="ECO:0000256" key="3">
    <source>
        <dbReference type="ARBA" id="ARBA00023082"/>
    </source>
</evidence>
<keyword evidence="8" id="KW-1185">Reference proteome</keyword>
<feature type="domain" description="RNA polymerase sigma-70 region 2" evidence="5">
    <location>
        <begin position="23"/>
        <end position="89"/>
    </location>
</feature>
<gene>
    <name evidence="7" type="ORF">LJD61_03750</name>
</gene>
<dbReference type="InterPro" id="IPR007627">
    <property type="entry name" value="RNA_pol_sigma70_r2"/>
</dbReference>
<dbReference type="InterPro" id="IPR013249">
    <property type="entry name" value="RNA_pol_sigma70_r4_t2"/>
</dbReference>
<dbReference type="InterPro" id="IPR036388">
    <property type="entry name" value="WH-like_DNA-bd_sf"/>
</dbReference>
<feature type="domain" description="RNA polymerase sigma factor 70 region 4 type 2" evidence="6">
    <location>
        <begin position="119"/>
        <end position="171"/>
    </location>
</feature>
<dbReference type="Proteomes" id="UP001651880">
    <property type="component" value="Unassembled WGS sequence"/>
</dbReference>
<evidence type="ECO:0000313" key="8">
    <source>
        <dbReference type="Proteomes" id="UP001651880"/>
    </source>
</evidence>
<sequence length="190" mass="22363">MDGADIDIINKCLEGDDLAFEELVTRYKKLVFNTSYRMLGSYEEAEDASQEAFIRMYKALKRYDPQFKFSTWAMKITTNYCLDLLRKRKGDTVPIEEQYDLKDEGLTPEEEYIRHEKQQMVRKAIESLPSKYKELIVLFHNRGLSYSEIMDVTGESLTIVKNRLYRARQMLKDSLEKLDKEGESIWNAAK</sequence>
<evidence type="ECO:0000256" key="2">
    <source>
        <dbReference type="ARBA" id="ARBA00023015"/>
    </source>
</evidence>
<evidence type="ECO:0000313" key="7">
    <source>
        <dbReference type="EMBL" id="MCQ1528658.1"/>
    </source>
</evidence>
<comment type="similarity">
    <text evidence="1">Belongs to the sigma-70 factor family. ECF subfamily.</text>
</comment>
<evidence type="ECO:0000259" key="5">
    <source>
        <dbReference type="Pfam" id="PF04542"/>
    </source>
</evidence>
<dbReference type="RefSeq" id="WP_255226174.1">
    <property type="nucleotide sequence ID" value="NZ_JAJEKE010000002.1"/>
</dbReference>
<dbReference type="PANTHER" id="PTHR43133:SF51">
    <property type="entry name" value="RNA POLYMERASE SIGMA FACTOR"/>
    <property type="match status" value="1"/>
</dbReference>
<dbReference type="CDD" id="cd06171">
    <property type="entry name" value="Sigma70_r4"/>
    <property type="match status" value="1"/>
</dbReference>
<dbReference type="InterPro" id="IPR039425">
    <property type="entry name" value="RNA_pol_sigma-70-like"/>
</dbReference>
<keyword evidence="2" id="KW-0805">Transcription regulation</keyword>
<reference evidence="7 8" key="1">
    <citation type="submission" date="2021-10" db="EMBL/GenBank/DDBJ databases">
        <title>Lutispora strain m25 sp. nov., a thermophilic, non-spore-forming bacterium isolated from a lab-scale methanogenic bioreactor digesting anaerobic sludge.</title>
        <authorList>
            <person name="El Houari A."/>
            <person name="Mcdonald J."/>
        </authorList>
    </citation>
    <scope>NUCLEOTIDE SEQUENCE [LARGE SCALE GENOMIC DNA]</scope>
    <source>
        <strain evidence="8">m25</strain>
    </source>
</reference>
<dbReference type="Pfam" id="PF04542">
    <property type="entry name" value="Sigma70_r2"/>
    <property type="match status" value="1"/>
</dbReference>
<dbReference type="Gene3D" id="1.10.1740.10">
    <property type="match status" value="1"/>
</dbReference>
<dbReference type="Pfam" id="PF08281">
    <property type="entry name" value="Sigma70_r4_2"/>
    <property type="match status" value="1"/>
</dbReference>
<dbReference type="SUPFAM" id="SSF88659">
    <property type="entry name" value="Sigma3 and sigma4 domains of RNA polymerase sigma factors"/>
    <property type="match status" value="1"/>
</dbReference>
<evidence type="ECO:0000256" key="1">
    <source>
        <dbReference type="ARBA" id="ARBA00010641"/>
    </source>
</evidence>
<dbReference type="SUPFAM" id="SSF88946">
    <property type="entry name" value="Sigma2 domain of RNA polymerase sigma factors"/>
    <property type="match status" value="1"/>
</dbReference>
<dbReference type="Gene3D" id="1.10.10.10">
    <property type="entry name" value="Winged helix-like DNA-binding domain superfamily/Winged helix DNA-binding domain"/>
    <property type="match status" value="1"/>
</dbReference>
<keyword evidence="4" id="KW-0804">Transcription</keyword>
<comment type="caution">
    <text evidence="7">The sequence shown here is derived from an EMBL/GenBank/DDBJ whole genome shotgun (WGS) entry which is preliminary data.</text>
</comment>
<evidence type="ECO:0000256" key="4">
    <source>
        <dbReference type="ARBA" id="ARBA00023163"/>
    </source>
</evidence>
<name>A0ABT1NBL9_9FIRM</name>
<dbReference type="InterPro" id="IPR013324">
    <property type="entry name" value="RNA_pol_sigma_r3/r4-like"/>
</dbReference>
<dbReference type="InterPro" id="IPR014284">
    <property type="entry name" value="RNA_pol_sigma-70_dom"/>
</dbReference>
<accession>A0ABT1NBL9</accession>
<proteinExistence type="inferred from homology"/>
<dbReference type="EMBL" id="JAJEKE010000002">
    <property type="protein sequence ID" value="MCQ1528658.1"/>
    <property type="molecule type" value="Genomic_DNA"/>
</dbReference>